<gene>
    <name evidence="1" type="ORF">A9F13_06g00352</name>
</gene>
<proteinExistence type="predicted"/>
<protein>
    <submittedName>
        <fullName evidence="1">Glutamyl-tRNA(Gln) amidotransferase subunit</fullName>
    </submittedName>
</protein>
<evidence type="ECO:0000313" key="2">
    <source>
        <dbReference type="Proteomes" id="UP000195602"/>
    </source>
</evidence>
<sequence>MGYPSPLRTSIRKLSPNVVTVSCPFSIKNKADVGNRMTLIKYDGDVVVFSPIPYGEYMNEALEALGGPNLKPKYLVIVNFQHNLAAPSFKKEYPDIKIIAGENVELGPECPVSLRLTSDMGNRLLKAEDLRQKWGVDEEWWCNLELCYLTSHKNKDVVMYEKTSRILIEGDVVFNMGVPDENDSFEQYSPATGYPEKHFPYTGWSYMLRFVNANSFLGPWLFSRLSNTKTEGGRNAIKLLYENWDFETIVPCHGNVISKDAKIVFKKGFNL</sequence>
<dbReference type="InterPro" id="IPR025638">
    <property type="entry name" value="DUF4336"/>
</dbReference>
<dbReference type="PANTHER" id="PTHR33835:SF1">
    <property type="entry name" value="METALLO-BETA-LACTAMASE DOMAIN-CONTAINING PROTEIN"/>
    <property type="match status" value="1"/>
</dbReference>
<reference evidence="1 2" key="1">
    <citation type="submission" date="2017-04" db="EMBL/GenBank/DDBJ databases">
        <title>Draft genome of the yeast Clavispora lusitaniae type strain CBS 6936.</title>
        <authorList>
            <person name="Durrens P."/>
            <person name="Klopp C."/>
            <person name="Biteau N."/>
            <person name="Fitton-Ouhabi V."/>
            <person name="Dementhon K."/>
            <person name="Accoceberry I."/>
            <person name="Sherman D.J."/>
            <person name="Noel T."/>
        </authorList>
    </citation>
    <scope>NUCLEOTIDE SEQUENCE [LARGE SCALE GENOMIC DNA]</scope>
    <source>
        <strain evidence="1 2">CBS 6936</strain>
    </source>
</reference>
<organism evidence="1 2">
    <name type="scientific">Clavispora lusitaniae</name>
    <name type="common">Candida lusitaniae</name>
    <dbReference type="NCBI Taxonomy" id="36911"/>
    <lineage>
        <taxon>Eukaryota</taxon>
        <taxon>Fungi</taxon>
        <taxon>Dikarya</taxon>
        <taxon>Ascomycota</taxon>
        <taxon>Saccharomycotina</taxon>
        <taxon>Pichiomycetes</taxon>
        <taxon>Metschnikowiaceae</taxon>
        <taxon>Clavispora</taxon>
    </lineage>
</organism>
<evidence type="ECO:0000313" key="1">
    <source>
        <dbReference type="EMBL" id="OVF08914.1"/>
    </source>
</evidence>
<accession>A0AA91T227</accession>
<name>A0AA91T227_CLALS</name>
<dbReference type="SUPFAM" id="SSF56281">
    <property type="entry name" value="Metallo-hydrolase/oxidoreductase"/>
    <property type="match status" value="1"/>
</dbReference>
<dbReference type="InterPro" id="IPR036866">
    <property type="entry name" value="RibonucZ/Hydroxyglut_hydro"/>
</dbReference>
<dbReference type="AlphaFoldDB" id="A0AA91T227"/>
<dbReference type="Gene3D" id="3.60.15.10">
    <property type="entry name" value="Ribonuclease Z/Hydroxyacylglutathione hydrolase-like"/>
    <property type="match status" value="1"/>
</dbReference>
<dbReference type="PANTHER" id="PTHR33835">
    <property type="entry name" value="YALI0C07656P"/>
    <property type="match status" value="1"/>
</dbReference>
<dbReference type="EMBL" id="LYUB02000006">
    <property type="protein sequence ID" value="OVF08914.1"/>
    <property type="molecule type" value="Genomic_DNA"/>
</dbReference>
<dbReference type="Proteomes" id="UP000195602">
    <property type="component" value="Unassembled WGS sequence"/>
</dbReference>
<comment type="caution">
    <text evidence="1">The sequence shown here is derived from an EMBL/GenBank/DDBJ whole genome shotgun (WGS) entry which is preliminary data.</text>
</comment>
<dbReference type="KEGG" id="clus:A9F13_06g00352"/>